<evidence type="ECO:0000259" key="1">
    <source>
        <dbReference type="Pfam" id="PF02887"/>
    </source>
</evidence>
<dbReference type="eggNOG" id="COG1751">
    <property type="taxonomic scope" value="Bacteria"/>
</dbReference>
<dbReference type="RefSeq" id="WP_015708957.1">
    <property type="nucleotide sequence ID" value="NC_015578.1"/>
</dbReference>
<organism evidence="2 3">
    <name type="scientific">Treponema primitia (strain ATCC BAA-887 / DSM 12427 / ZAS-2)</name>
    <dbReference type="NCBI Taxonomy" id="545694"/>
    <lineage>
        <taxon>Bacteria</taxon>
        <taxon>Pseudomonadati</taxon>
        <taxon>Spirochaetota</taxon>
        <taxon>Spirochaetia</taxon>
        <taxon>Spirochaetales</taxon>
        <taxon>Treponemataceae</taxon>
        <taxon>Treponema</taxon>
    </lineage>
</organism>
<dbReference type="STRING" id="545694.TREPR_1114"/>
<keyword evidence="3" id="KW-1185">Reference proteome</keyword>
<dbReference type="InterPro" id="IPR036918">
    <property type="entry name" value="Pyrv_Knase_C_sf"/>
</dbReference>
<dbReference type="Gene3D" id="3.40.1380.20">
    <property type="entry name" value="Pyruvate kinase, C-terminal domain"/>
    <property type="match status" value="1"/>
</dbReference>
<dbReference type="EMBL" id="CP001843">
    <property type="protein sequence ID" value="AEF83554.1"/>
    <property type="molecule type" value="Genomic_DNA"/>
</dbReference>
<dbReference type="HOGENOM" id="CLU_095207_1_0_12"/>
<dbReference type="AlphaFoldDB" id="F5YH90"/>
<dbReference type="InterPro" id="IPR015795">
    <property type="entry name" value="Pyrv_Knase_C"/>
</dbReference>
<reference evidence="2 3" key="2">
    <citation type="journal article" date="2011" name="ISME J.">
        <title>RNA-seq reveals cooperative metabolic interactions between two termite-gut spirochete species in co-culture.</title>
        <authorList>
            <person name="Rosenthal A.Z."/>
            <person name="Matson E.G."/>
            <person name="Eldar A."/>
            <person name="Leadbetter J.R."/>
        </authorList>
    </citation>
    <scope>NUCLEOTIDE SEQUENCE [LARGE SCALE GENOMIC DNA]</scope>
    <source>
        <strain evidence="3">ATCC BAA-887 / DSM 12427 / ZAS-2</strain>
    </source>
</reference>
<protein>
    <recommendedName>
        <fullName evidence="1">Pyruvate kinase C-terminal domain-containing protein</fullName>
    </recommendedName>
</protein>
<reference evidence="3" key="1">
    <citation type="submission" date="2009-12" db="EMBL/GenBank/DDBJ databases">
        <title>Complete sequence of Treponema primitia strain ZAS-2.</title>
        <authorList>
            <person name="Tetu S.G."/>
            <person name="Matson E."/>
            <person name="Ren Q."/>
            <person name="Seshadri R."/>
            <person name="Elbourne L."/>
            <person name="Hassan K.A."/>
            <person name="Durkin A."/>
            <person name="Radune D."/>
            <person name="Mohamoud Y."/>
            <person name="Shay R."/>
            <person name="Jin S."/>
            <person name="Zhang X."/>
            <person name="Lucey K."/>
            <person name="Ballor N.R."/>
            <person name="Ottesen E."/>
            <person name="Rosenthal R."/>
            <person name="Allen A."/>
            <person name="Leadbetter J.R."/>
            <person name="Paulsen I.T."/>
        </authorList>
    </citation>
    <scope>NUCLEOTIDE SEQUENCE [LARGE SCALE GENOMIC DNA]</scope>
    <source>
        <strain evidence="3">ATCC BAA-887 / DSM 12427 / ZAS-2</strain>
    </source>
</reference>
<evidence type="ECO:0000313" key="3">
    <source>
        <dbReference type="Proteomes" id="UP000009223"/>
    </source>
</evidence>
<dbReference type="SUPFAM" id="SSF52935">
    <property type="entry name" value="PK C-terminal domain-like"/>
    <property type="match status" value="1"/>
</dbReference>
<dbReference type="KEGG" id="tpi:TREPR_1114"/>
<accession>F5YH90</accession>
<feature type="domain" description="Pyruvate kinase C-terminal" evidence="1">
    <location>
        <begin position="15"/>
        <end position="160"/>
    </location>
</feature>
<evidence type="ECO:0000313" key="2">
    <source>
        <dbReference type="EMBL" id="AEF83554.1"/>
    </source>
</evidence>
<dbReference type="Proteomes" id="UP000009223">
    <property type="component" value="Chromosome"/>
</dbReference>
<dbReference type="InterPro" id="IPR015074">
    <property type="entry name" value="DUF1867"/>
</dbReference>
<proteinExistence type="predicted"/>
<dbReference type="OrthoDB" id="9782984at2"/>
<name>F5YH90_TREPZ</name>
<dbReference type="Pfam" id="PF02887">
    <property type="entry name" value="PK_C"/>
    <property type="match status" value="1"/>
</dbReference>
<gene>
    <name evidence="2" type="ordered locus">TREPR_1114</name>
</gene>
<sequence>MYFDSTGPANTGETVAIAVREAKERKVSHIIIASNTGKTAEALAAEARKAGYDGRIICVSHVNGFRENGVNELSDENRQRLVEQGVQVYTGSHVLSGAERAISRTFHGAYPVEIIAHSLRMLGSGVKVAVEISVMALDGGLIPHGKPVIGIGGTGGGADTAALLTPGHASAIFETRIHEILCKPR</sequence>
<dbReference type="PIRSF" id="PIRSF016138">
    <property type="entry name" value="UCP016138"/>
    <property type="match status" value="1"/>
</dbReference>